<dbReference type="Pfam" id="PF00872">
    <property type="entry name" value="Transposase_mut"/>
    <property type="match status" value="1"/>
</dbReference>
<comment type="function">
    <text evidence="1 6">Required for the transposition of the insertion element.</text>
</comment>
<dbReference type="GO" id="GO:0003677">
    <property type="term" value="F:DNA binding"/>
    <property type="evidence" value="ECO:0007669"/>
    <property type="project" value="UniProtKB-UniRule"/>
</dbReference>
<dbReference type="AlphaFoldDB" id="A0A8J3MWN7"/>
<dbReference type="PANTHER" id="PTHR33217">
    <property type="entry name" value="TRANSPOSASE FOR INSERTION SEQUENCE ELEMENT IS1081"/>
    <property type="match status" value="1"/>
</dbReference>
<keyword evidence="6" id="KW-0814">Transposable element</keyword>
<gene>
    <name evidence="7" type="ORF">KSF_000870</name>
</gene>
<evidence type="ECO:0000256" key="1">
    <source>
        <dbReference type="ARBA" id="ARBA00002190"/>
    </source>
</evidence>
<proteinExistence type="inferred from homology"/>
<evidence type="ECO:0000256" key="4">
    <source>
        <dbReference type="ARBA" id="ARBA00023125"/>
    </source>
</evidence>
<organism evidence="7 8">
    <name type="scientific">Reticulibacter mediterranei</name>
    <dbReference type="NCBI Taxonomy" id="2778369"/>
    <lineage>
        <taxon>Bacteria</taxon>
        <taxon>Bacillati</taxon>
        <taxon>Chloroflexota</taxon>
        <taxon>Ktedonobacteria</taxon>
        <taxon>Ktedonobacterales</taxon>
        <taxon>Reticulibacteraceae</taxon>
        <taxon>Reticulibacter</taxon>
    </lineage>
</organism>
<dbReference type="GO" id="GO:0006313">
    <property type="term" value="P:DNA transposition"/>
    <property type="evidence" value="ECO:0007669"/>
    <property type="project" value="UniProtKB-UniRule"/>
</dbReference>
<dbReference type="EMBL" id="BNJK01000001">
    <property type="protein sequence ID" value="GHO90039.1"/>
    <property type="molecule type" value="Genomic_DNA"/>
</dbReference>
<keyword evidence="8" id="KW-1185">Reference proteome</keyword>
<comment type="similarity">
    <text evidence="2 6">Belongs to the transposase mutator family.</text>
</comment>
<accession>A0A8J3MWN7</accession>
<dbReference type="Proteomes" id="UP000597444">
    <property type="component" value="Unassembled WGS sequence"/>
</dbReference>
<reference evidence="7" key="1">
    <citation type="submission" date="2020-10" db="EMBL/GenBank/DDBJ databases">
        <title>Taxonomic study of unclassified bacteria belonging to the class Ktedonobacteria.</title>
        <authorList>
            <person name="Yabe S."/>
            <person name="Wang C.M."/>
            <person name="Zheng Y."/>
            <person name="Sakai Y."/>
            <person name="Cavaletti L."/>
            <person name="Monciardini P."/>
            <person name="Donadio S."/>
        </authorList>
    </citation>
    <scope>NUCLEOTIDE SEQUENCE</scope>
    <source>
        <strain evidence="7">ID150040</strain>
    </source>
</reference>
<evidence type="ECO:0000256" key="2">
    <source>
        <dbReference type="ARBA" id="ARBA00010961"/>
    </source>
</evidence>
<evidence type="ECO:0000256" key="6">
    <source>
        <dbReference type="RuleBase" id="RU365089"/>
    </source>
</evidence>
<keyword evidence="3 6" id="KW-0815">Transposition</keyword>
<keyword evidence="4 6" id="KW-0238">DNA-binding</keyword>
<evidence type="ECO:0000256" key="3">
    <source>
        <dbReference type="ARBA" id="ARBA00022578"/>
    </source>
</evidence>
<evidence type="ECO:0000313" key="8">
    <source>
        <dbReference type="Proteomes" id="UP000597444"/>
    </source>
</evidence>
<evidence type="ECO:0000313" key="7">
    <source>
        <dbReference type="EMBL" id="GHO90039.1"/>
    </source>
</evidence>
<comment type="caution">
    <text evidence="7">The sequence shown here is derived from an EMBL/GenBank/DDBJ whole genome shotgun (WGS) entry which is preliminary data.</text>
</comment>
<dbReference type="PANTHER" id="PTHR33217:SF7">
    <property type="entry name" value="TRANSPOSASE FOR INSERTION SEQUENCE ELEMENT IS1081"/>
    <property type="match status" value="1"/>
</dbReference>
<keyword evidence="5 6" id="KW-0233">DNA recombination</keyword>
<protein>
    <recommendedName>
        <fullName evidence="6">Mutator family transposase</fullName>
    </recommendedName>
</protein>
<evidence type="ECO:0000256" key="5">
    <source>
        <dbReference type="ARBA" id="ARBA00023172"/>
    </source>
</evidence>
<dbReference type="InterPro" id="IPR001207">
    <property type="entry name" value="Transposase_mutator"/>
</dbReference>
<name>A0A8J3MWN7_9CHLR</name>
<sequence length="98" mass="11517">MLHDLRQRRATQLDLIVTDGHEELLAAIAAPFPATPRQRCVVHKQRNVMNAIPKRERGPIAVELTGIWKDVSHARRHWFTWRRFKANTRNAILKRYEA</sequence>
<dbReference type="GO" id="GO:0004803">
    <property type="term" value="F:transposase activity"/>
    <property type="evidence" value="ECO:0007669"/>
    <property type="project" value="UniProtKB-UniRule"/>
</dbReference>